<proteinExistence type="predicted"/>
<dbReference type="Proteomes" id="UP000683360">
    <property type="component" value="Unassembled WGS sequence"/>
</dbReference>
<dbReference type="AlphaFoldDB" id="A0A8S3RHC9"/>
<keyword evidence="2" id="KW-1185">Reference proteome</keyword>
<reference evidence="1" key="1">
    <citation type="submission" date="2021-03" db="EMBL/GenBank/DDBJ databases">
        <authorList>
            <person name="Bekaert M."/>
        </authorList>
    </citation>
    <scope>NUCLEOTIDE SEQUENCE</scope>
</reference>
<protein>
    <submittedName>
        <fullName evidence="1">Uncharacterized protein</fullName>
    </submittedName>
</protein>
<organism evidence="1 2">
    <name type="scientific">Mytilus edulis</name>
    <name type="common">Blue mussel</name>
    <dbReference type="NCBI Taxonomy" id="6550"/>
    <lineage>
        <taxon>Eukaryota</taxon>
        <taxon>Metazoa</taxon>
        <taxon>Spiralia</taxon>
        <taxon>Lophotrochozoa</taxon>
        <taxon>Mollusca</taxon>
        <taxon>Bivalvia</taxon>
        <taxon>Autobranchia</taxon>
        <taxon>Pteriomorphia</taxon>
        <taxon>Mytilida</taxon>
        <taxon>Mytiloidea</taxon>
        <taxon>Mytilidae</taxon>
        <taxon>Mytilinae</taxon>
        <taxon>Mytilus</taxon>
    </lineage>
</organism>
<gene>
    <name evidence="1" type="ORF">MEDL_21782</name>
</gene>
<name>A0A8S3RHC9_MYTED</name>
<evidence type="ECO:0000313" key="2">
    <source>
        <dbReference type="Proteomes" id="UP000683360"/>
    </source>
</evidence>
<comment type="caution">
    <text evidence="1">The sequence shown here is derived from an EMBL/GenBank/DDBJ whole genome shotgun (WGS) entry which is preliminary data.</text>
</comment>
<evidence type="ECO:0000313" key="1">
    <source>
        <dbReference type="EMBL" id="CAG2207548.1"/>
    </source>
</evidence>
<sequence>MAESEIKNASIALYDHLCQNIVGSEDHVKTLRMMNNVRDNLQSNETFSCITSGSFGEGLDMRGSDFDIMVVLKEIEILEDKHMYLNADKTHFTMELEDTQPGFTKLLLEHSNDPSIRIFCVEIGDCNQHKMVSKDFMALLSKHWYKWTYSASFKAIEDAAGAGMLRENNVFTQIAKHMVLEVNSGG</sequence>
<dbReference type="EMBL" id="CAJPWZ010001077">
    <property type="protein sequence ID" value="CAG2207548.1"/>
    <property type="molecule type" value="Genomic_DNA"/>
</dbReference>
<accession>A0A8S3RHC9</accession>